<dbReference type="OrthoDB" id="9132795at2"/>
<accession>A0A4Z0M1I7</accession>
<reference evidence="4 5" key="1">
    <citation type="submission" date="2019-04" db="EMBL/GenBank/DDBJ databases">
        <title>Taxonomy of novel Haliea sp. from mangrove soil of West Coast of India.</title>
        <authorList>
            <person name="Verma A."/>
            <person name="Kumar P."/>
            <person name="Krishnamurthi S."/>
        </authorList>
    </citation>
    <scope>NUCLEOTIDE SEQUENCE [LARGE SCALE GENOMIC DNA]</scope>
    <source>
        <strain evidence="4 5">SAOS-164</strain>
    </source>
</reference>
<evidence type="ECO:0000313" key="5">
    <source>
        <dbReference type="Proteomes" id="UP000298050"/>
    </source>
</evidence>
<dbReference type="InterPro" id="IPR051407">
    <property type="entry name" value="Bact_OM_lipoprot/Surf_antigen"/>
</dbReference>
<evidence type="ECO:0000259" key="3">
    <source>
        <dbReference type="Pfam" id="PF05433"/>
    </source>
</evidence>
<feature type="domain" description="Glycine zipper 2TM" evidence="3">
    <location>
        <begin position="71"/>
        <end position="112"/>
    </location>
</feature>
<evidence type="ECO:0000313" key="4">
    <source>
        <dbReference type="EMBL" id="TGD73297.1"/>
    </source>
</evidence>
<keyword evidence="5" id="KW-1185">Reference proteome</keyword>
<sequence length="178" mass="18135">MNKSMITGTVMGIAVATAAGSIAGYSMLSDGDAAEVVAVEPITRQVSTPREECADVVVTKQAPVKDKHRIAGTLIGAVGGALAGDAIGGGGKNTGAKVAGAVVGGVAGNQVQGSMQANDTYQTTERRCNTVNDVSEETVAYQVTYELKGKTGTVRMDYDPGSTIPVRDGELVTTRNNG</sequence>
<keyword evidence="2" id="KW-0472">Membrane</keyword>
<dbReference type="RefSeq" id="WP_135443332.1">
    <property type="nucleotide sequence ID" value="NZ_SRLE01000007.1"/>
</dbReference>
<name>A0A4Z0M1I7_9GAMM</name>
<dbReference type="Pfam" id="PF05433">
    <property type="entry name" value="Rick_17kDa_Anti"/>
    <property type="match status" value="1"/>
</dbReference>
<dbReference type="Proteomes" id="UP000298050">
    <property type="component" value="Unassembled WGS sequence"/>
</dbReference>
<dbReference type="InterPro" id="IPR008816">
    <property type="entry name" value="Gly_zipper_2TM_dom"/>
</dbReference>
<proteinExistence type="predicted"/>
<dbReference type="GO" id="GO:0019867">
    <property type="term" value="C:outer membrane"/>
    <property type="evidence" value="ECO:0007669"/>
    <property type="project" value="InterPro"/>
</dbReference>
<dbReference type="EMBL" id="SRLE01000007">
    <property type="protein sequence ID" value="TGD73297.1"/>
    <property type="molecule type" value="Genomic_DNA"/>
</dbReference>
<gene>
    <name evidence="4" type="ORF">E4634_09675</name>
</gene>
<dbReference type="PANTHER" id="PTHR35603:SF2">
    <property type="entry name" value="OUTER MEMBRANE LIPOPROTEIN"/>
    <property type="match status" value="1"/>
</dbReference>
<protein>
    <submittedName>
        <fullName evidence="4">Glycine zipper 2TM domain-containing protein</fullName>
    </submittedName>
</protein>
<dbReference type="AlphaFoldDB" id="A0A4Z0M1I7"/>
<evidence type="ECO:0000256" key="1">
    <source>
        <dbReference type="ARBA" id="ARBA00004370"/>
    </source>
</evidence>
<evidence type="ECO:0000256" key="2">
    <source>
        <dbReference type="ARBA" id="ARBA00023136"/>
    </source>
</evidence>
<organism evidence="4 5">
    <name type="scientific">Mangrovimicrobium sediminis</name>
    <dbReference type="NCBI Taxonomy" id="2562682"/>
    <lineage>
        <taxon>Bacteria</taxon>
        <taxon>Pseudomonadati</taxon>
        <taxon>Pseudomonadota</taxon>
        <taxon>Gammaproteobacteria</taxon>
        <taxon>Cellvibrionales</taxon>
        <taxon>Halieaceae</taxon>
        <taxon>Mangrovimicrobium</taxon>
    </lineage>
</organism>
<comment type="caution">
    <text evidence="4">The sequence shown here is derived from an EMBL/GenBank/DDBJ whole genome shotgun (WGS) entry which is preliminary data.</text>
</comment>
<dbReference type="PANTHER" id="PTHR35603">
    <property type="match status" value="1"/>
</dbReference>
<comment type="subcellular location">
    <subcellularLocation>
        <location evidence="1">Membrane</location>
    </subcellularLocation>
</comment>